<dbReference type="GO" id="GO:0008703">
    <property type="term" value="F:5-amino-6-(5-phosphoribosylamino)uracil reductase activity"/>
    <property type="evidence" value="ECO:0007669"/>
    <property type="project" value="InterPro"/>
</dbReference>
<name>T0Z9I5_9ZZZZ</name>
<dbReference type="InterPro" id="IPR024072">
    <property type="entry name" value="DHFR-like_dom_sf"/>
</dbReference>
<dbReference type="InterPro" id="IPR002734">
    <property type="entry name" value="RibDG_C"/>
</dbReference>
<dbReference type="EMBL" id="AUZY01013225">
    <property type="protein sequence ID" value="EQD25809.1"/>
    <property type="molecule type" value="Genomic_DNA"/>
</dbReference>
<dbReference type="SUPFAM" id="SSF53597">
    <property type="entry name" value="Dihydrofolate reductase-like"/>
    <property type="match status" value="1"/>
</dbReference>
<dbReference type="GO" id="GO:0009231">
    <property type="term" value="P:riboflavin biosynthetic process"/>
    <property type="evidence" value="ECO:0007669"/>
    <property type="project" value="InterPro"/>
</dbReference>
<dbReference type="Pfam" id="PF01872">
    <property type="entry name" value="RibD_C"/>
    <property type="match status" value="1"/>
</dbReference>
<accession>T0Z9I5</accession>
<dbReference type="Gene3D" id="3.40.430.10">
    <property type="entry name" value="Dihydrofolate Reductase, subunit A"/>
    <property type="match status" value="1"/>
</dbReference>
<sequence>MKQEMSEKRRITMSLYMTLDGYNEFPSYPGSEPQASEPDSVADAMWVQRWGTIDTLLFDRETYEQWADFWPTSKRTSDEHPWFRRMSEFAEKAQKVVLSDRAGPTAWANSRTLDGDVGAAVARLRSEPGRDMVVVAPGLGRELMRRGLIDDYLFAVMPVILGKGHQFFGELEGQQTLRLVEVKQFTAGEIFLHYETAR</sequence>
<dbReference type="InterPro" id="IPR050765">
    <property type="entry name" value="Riboflavin_Biosynth_HTPR"/>
</dbReference>
<dbReference type="PANTHER" id="PTHR38011:SF11">
    <property type="entry name" value="2,5-DIAMINO-6-RIBOSYLAMINO-4(3H)-PYRIMIDINONE 5'-PHOSPHATE REDUCTASE"/>
    <property type="match status" value="1"/>
</dbReference>
<feature type="domain" description="Bacterial bifunctional deaminase-reductase C-terminal" evidence="1">
    <location>
        <begin position="11"/>
        <end position="188"/>
    </location>
</feature>
<protein>
    <submittedName>
        <fullName evidence="2">Dihydrofolate reductase</fullName>
    </submittedName>
</protein>
<reference evidence="2" key="1">
    <citation type="submission" date="2013-08" db="EMBL/GenBank/DDBJ databases">
        <authorList>
            <person name="Mendez C."/>
            <person name="Richter M."/>
            <person name="Ferrer M."/>
            <person name="Sanchez J."/>
        </authorList>
    </citation>
    <scope>NUCLEOTIDE SEQUENCE</scope>
</reference>
<dbReference type="AlphaFoldDB" id="T0Z9I5"/>
<proteinExistence type="predicted"/>
<evidence type="ECO:0000313" key="2">
    <source>
        <dbReference type="EMBL" id="EQD25809.1"/>
    </source>
</evidence>
<evidence type="ECO:0000259" key="1">
    <source>
        <dbReference type="Pfam" id="PF01872"/>
    </source>
</evidence>
<reference evidence="2" key="2">
    <citation type="journal article" date="2014" name="ISME J.">
        <title>Microbial stratification in low pH oxic and suboxic macroscopic growths along an acid mine drainage.</title>
        <authorList>
            <person name="Mendez-Garcia C."/>
            <person name="Mesa V."/>
            <person name="Sprenger R.R."/>
            <person name="Richter M."/>
            <person name="Diez M.S."/>
            <person name="Solano J."/>
            <person name="Bargiela R."/>
            <person name="Golyshina O.V."/>
            <person name="Manteca A."/>
            <person name="Ramos J.L."/>
            <person name="Gallego J.R."/>
            <person name="Llorente I."/>
            <person name="Martins Dos Santos V.A."/>
            <person name="Jensen O.N."/>
            <person name="Pelaez A.I."/>
            <person name="Sanchez J."/>
            <person name="Ferrer M."/>
        </authorList>
    </citation>
    <scope>NUCLEOTIDE SEQUENCE</scope>
</reference>
<gene>
    <name evidence="2" type="ORF">B1B_19672</name>
</gene>
<comment type="caution">
    <text evidence="2">The sequence shown here is derived from an EMBL/GenBank/DDBJ whole genome shotgun (WGS) entry which is preliminary data.</text>
</comment>
<dbReference type="PANTHER" id="PTHR38011">
    <property type="entry name" value="DIHYDROFOLATE REDUCTASE FAMILY PROTEIN (AFU_ORTHOLOGUE AFUA_8G06820)"/>
    <property type="match status" value="1"/>
</dbReference>
<organism evidence="2">
    <name type="scientific">mine drainage metagenome</name>
    <dbReference type="NCBI Taxonomy" id="410659"/>
    <lineage>
        <taxon>unclassified sequences</taxon>
        <taxon>metagenomes</taxon>
        <taxon>ecological metagenomes</taxon>
    </lineage>
</organism>